<organism evidence="3">
    <name type="scientific">Thiolapillus brandeum</name>
    <dbReference type="NCBI Taxonomy" id="1076588"/>
    <lineage>
        <taxon>Bacteria</taxon>
        <taxon>Pseudomonadati</taxon>
        <taxon>Pseudomonadota</taxon>
        <taxon>Gammaproteobacteria</taxon>
        <taxon>Chromatiales</taxon>
        <taxon>Sedimenticolaceae</taxon>
        <taxon>Thiolapillus</taxon>
    </lineage>
</organism>
<feature type="compositionally biased region" description="Basic residues" evidence="2">
    <location>
        <begin position="52"/>
        <end position="62"/>
    </location>
</feature>
<comment type="caution">
    <text evidence="3">The sequence shown here is derived from an EMBL/GenBank/DDBJ whole genome shotgun (WGS) entry which is preliminary data.</text>
</comment>
<evidence type="ECO:0000256" key="1">
    <source>
        <dbReference type="ARBA" id="ARBA00009981"/>
    </source>
</evidence>
<evidence type="ECO:0000313" key="3">
    <source>
        <dbReference type="EMBL" id="HHH13919.1"/>
    </source>
</evidence>
<dbReference type="EMBL" id="DROM01000405">
    <property type="protein sequence ID" value="HHH13919.1"/>
    <property type="molecule type" value="Genomic_DNA"/>
</dbReference>
<dbReference type="SUPFAM" id="SSF143120">
    <property type="entry name" value="YefM-like"/>
    <property type="match status" value="1"/>
</dbReference>
<dbReference type="InterPro" id="IPR036165">
    <property type="entry name" value="YefM-like_sf"/>
</dbReference>
<name>A0A7C5MYW2_9GAMM</name>
<feature type="region of interest" description="Disordered" evidence="2">
    <location>
        <begin position="48"/>
        <end position="74"/>
    </location>
</feature>
<dbReference type="Proteomes" id="UP000886100">
    <property type="component" value="Unassembled WGS sequence"/>
</dbReference>
<protein>
    <submittedName>
        <fullName evidence="3">Type II toxin-antitoxin system Phd/YefM family antitoxin</fullName>
    </submittedName>
</protein>
<sequence>MKNHLSEYLRWVEEGEETLVERRQVPVARIVPARKGRGINMEGVSWNGARARGGRKRPRIKGKSLAEQVLEERR</sequence>
<accession>A0A7C5MYW2</accession>
<evidence type="ECO:0000256" key="2">
    <source>
        <dbReference type="SAM" id="MobiDB-lite"/>
    </source>
</evidence>
<reference evidence="3" key="1">
    <citation type="journal article" date="2020" name="mSystems">
        <title>Genome- and Community-Level Interaction Insights into Carbon Utilization and Element Cycling Functions of Hydrothermarchaeota in Hydrothermal Sediment.</title>
        <authorList>
            <person name="Zhou Z."/>
            <person name="Liu Y."/>
            <person name="Xu W."/>
            <person name="Pan J."/>
            <person name="Luo Z.H."/>
            <person name="Li M."/>
        </authorList>
    </citation>
    <scope>NUCLEOTIDE SEQUENCE [LARGE SCALE GENOMIC DNA]</scope>
    <source>
        <strain evidence="3">HyVt-535</strain>
    </source>
</reference>
<comment type="similarity">
    <text evidence="1">Belongs to the phD/YefM antitoxin family.</text>
</comment>
<dbReference type="Gene3D" id="3.40.1620.10">
    <property type="entry name" value="YefM-like domain"/>
    <property type="match status" value="1"/>
</dbReference>
<dbReference type="AlphaFoldDB" id="A0A7C5MYW2"/>
<proteinExistence type="inferred from homology"/>
<gene>
    <name evidence="3" type="ORF">ENJ98_06745</name>
</gene>